<evidence type="ECO:0000313" key="2">
    <source>
        <dbReference type="Proteomes" id="UP000235145"/>
    </source>
</evidence>
<organism evidence="1 2">
    <name type="scientific">Lactuca sativa</name>
    <name type="common">Garden lettuce</name>
    <dbReference type="NCBI Taxonomy" id="4236"/>
    <lineage>
        <taxon>Eukaryota</taxon>
        <taxon>Viridiplantae</taxon>
        <taxon>Streptophyta</taxon>
        <taxon>Embryophyta</taxon>
        <taxon>Tracheophyta</taxon>
        <taxon>Spermatophyta</taxon>
        <taxon>Magnoliopsida</taxon>
        <taxon>eudicotyledons</taxon>
        <taxon>Gunneridae</taxon>
        <taxon>Pentapetalae</taxon>
        <taxon>asterids</taxon>
        <taxon>campanulids</taxon>
        <taxon>Asterales</taxon>
        <taxon>Asteraceae</taxon>
        <taxon>Cichorioideae</taxon>
        <taxon>Cichorieae</taxon>
        <taxon>Lactucinae</taxon>
        <taxon>Lactuca</taxon>
    </lineage>
</organism>
<keyword evidence="2" id="KW-1185">Reference proteome</keyword>
<dbReference type="EMBL" id="NBSK02000009">
    <property type="protein sequence ID" value="KAJ0187124.1"/>
    <property type="molecule type" value="Genomic_DNA"/>
</dbReference>
<dbReference type="Proteomes" id="UP000235145">
    <property type="component" value="Unassembled WGS sequence"/>
</dbReference>
<evidence type="ECO:0000313" key="1">
    <source>
        <dbReference type="EMBL" id="KAJ0187124.1"/>
    </source>
</evidence>
<comment type="caution">
    <text evidence="1">The sequence shown here is derived from an EMBL/GenBank/DDBJ whole genome shotgun (WGS) entry which is preliminary data.</text>
</comment>
<name>A0A9R1UHA5_LACSA</name>
<proteinExistence type="predicted"/>
<dbReference type="AlphaFoldDB" id="A0A9R1UHA5"/>
<sequence>MVVYIVVDVHFQGIFAIRYIDKINLRLQNLISQAWTRMSVTRSWKDSQEKIIRSSINPLLVNVVLKSQPIACECGVEIPTYIDHFGNTNMQEWLDE</sequence>
<accession>A0A9R1UHA5</accession>
<reference evidence="1 2" key="1">
    <citation type="journal article" date="2017" name="Nat. Commun.">
        <title>Genome assembly with in vitro proximity ligation data and whole-genome triplication in lettuce.</title>
        <authorList>
            <person name="Reyes-Chin-Wo S."/>
            <person name="Wang Z."/>
            <person name="Yang X."/>
            <person name="Kozik A."/>
            <person name="Arikit S."/>
            <person name="Song C."/>
            <person name="Xia L."/>
            <person name="Froenicke L."/>
            <person name="Lavelle D.O."/>
            <person name="Truco M.J."/>
            <person name="Xia R."/>
            <person name="Zhu S."/>
            <person name="Xu C."/>
            <person name="Xu H."/>
            <person name="Xu X."/>
            <person name="Cox K."/>
            <person name="Korf I."/>
            <person name="Meyers B.C."/>
            <person name="Michelmore R.W."/>
        </authorList>
    </citation>
    <scope>NUCLEOTIDE SEQUENCE [LARGE SCALE GENOMIC DNA]</scope>
    <source>
        <strain evidence="2">cv. Salinas</strain>
        <tissue evidence="1">Seedlings</tissue>
    </source>
</reference>
<protein>
    <submittedName>
        <fullName evidence="1">Uncharacterized protein</fullName>
    </submittedName>
</protein>
<gene>
    <name evidence="1" type="ORF">LSAT_V11C900468450</name>
</gene>